<dbReference type="VEuPathDB" id="VectorBase:HLOH_051860"/>
<reference evidence="4 5" key="1">
    <citation type="journal article" date="2020" name="Cell">
        <title>Large-Scale Comparative Analyses of Tick Genomes Elucidate Their Genetic Diversity and Vector Capacities.</title>
        <authorList>
            <consortium name="Tick Genome and Microbiome Consortium (TIGMIC)"/>
            <person name="Jia N."/>
            <person name="Wang J."/>
            <person name="Shi W."/>
            <person name="Du L."/>
            <person name="Sun Y."/>
            <person name="Zhan W."/>
            <person name="Jiang J.F."/>
            <person name="Wang Q."/>
            <person name="Zhang B."/>
            <person name="Ji P."/>
            <person name="Bell-Sakyi L."/>
            <person name="Cui X.M."/>
            <person name="Yuan T.T."/>
            <person name="Jiang B.G."/>
            <person name="Yang W.F."/>
            <person name="Lam T.T."/>
            <person name="Chang Q.C."/>
            <person name="Ding S.J."/>
            <person name="Wang X.J."/>
            <person name="Zhu J.G."/>
            <person name="Ruan X.D."/>
            <person name="Zhao L."/>
            <person name="Wei J.T."/>
            <person name="Ye R.Z."/>
            <person name="Que T.C."/>
            <person name="Du C.H."/>
            <person name="Zhou Y.H."/>
            <person name="Cheng J.X."/>
            <person name="Dai P.F."/>
            <person name="Guo W.B."/>
            <person name="Han X.H."/>
            <person name="Huang E.J."/>
            <person name="Li L.F."/>
            <person name="Wei W."/>
            <person name="Gao Y.C."/>
            <person name="Liu J.Z."/>
            <person name="Shao H.Z."/>
            <person name="Wang X."/>
            <person name="Wang C.C."/>
            <person name="Yang T.C."/>
            <person name="Huo Q.B."/>
            <person name="Li W."/>
            <person name="Chen H.Y."/>
            <person name="Chen S.E."/>
            <person name="Zhou L.G."/>
            <person name="Ni X.B."/>
            <person name="Tian J.H."/>
            <person name="Sheng Y."/>
            <person name="Liu T."/>
            <person name="Pan Y.S."/>
            <person name="Xia L.Y."/>
            <person name="Li J."/>
            <person name="Zhao F."/>
            <person name="Cao W.C."/>
        </authorList>
    </citation>
    <scope>NUCLEOTIDE SEQUENCE [LARGE SCALE GENOMIC DNA]</scope>
    <source>
        <strain evidence="4">HaeL-2018</strain>
    </source>
</reference>
<keyword evidence="1" id="KW-0433">Leucine-rich repeat</keyword>
<dbReference type="OMA" id="AWISGWK"/>
<protein>
    <submittedName>
        <fullName evidence="4">Uncharacterized protein</fullName>
    </submittedName>
</protein>
<keyword evidence="5" id="KW-1185">Reference proteome</keyword>
<dbReference type="OrthoDB" id="694479at2759"/>
<dbReference type="AlphaFoldDB" id="A0A9J6G268"/>
<accession>A0A9J6G268</accession>
<dbReference type="Proteomes" id="UP000821853">
    <property type="component" value="Chromosome 2"/>
</dbReference>
<dbReference type="PANTHER" id="PTHR24373:SF392">
    <property type="entry name" value="NEPHROCAN"/>
    <property type="match status" value="1"/>
</dbReference>
<gene>
    <name evidence="4" type="ORF">HPB48_012634</name>
</gene>
<dbReference type="InterPro" id="IPR001611">
    <property type="entry name" value="Leu-rich_rpt"/>
</dbReference>
<dbReference type="EMBL" id="JABSTR010000004">
    <property type="protein sequence ID" value="KAH9368436.1"/>
    <property type="molecule type" value="Genomic_DNA"/>
</dbReference>
<evidence type="ECO:0000313" key="4">
    <source>
        <dbReference type="EMBL" id="KAH9368436.1"/>
    </source>
</evidence>
<proteinExistence type="predicted"/>
<keyword evidence="2" id="KW-0732">Signal</keyword>
<evidence type="ECO:0000313" key="5">
    <source>
        <dbReference type="Proteomes" id="UP000821853"/>
    </source>
</evidence>
<dbReference type="SMART" id="SM00369">
    <property type="entry name" value="LRR_TYP"/>
    <property type="match status" value="4"/>
</dbReference>
<dbReference type="InterPro" id="IPR032675">
    <property type="entry name" value="LRR_dom_sf"/>
</dbReference>
<dbReference type="Gene3D" id="3.80.10.10">
    <property type="entry name" value="Ribonuclease Inhibitor"/>
    <property type="match status" value="1"/>
</dbReference>
<dbReference type="PANTHER" id="PTHR24373">
    <property type="entry name" value="SLIT RELATED LEUCINE-RICH REPEAT NEURONAL PROTEIN"/>
    <property type="match status" value="1"/>
</dbReference>
<dbReference type="Pfam" id="PF13855">
    <property type="entry name" value="LRR_8"/>
    <property type="match status" value="2"/>
</dbReference>
<organism evidence="4 5">
    <name type="scientific">Haemaphysalis longicornis</name>
    <name type="common">Bush tick</name>
    <dbReference type="NCBI Taxonomy" id="44386"/>
    <lineage>
        <taxon>Eukaryota</taxon>
        <taxon>Metazoa</taxon>
        <taxon>Ecdysozoa</taxon>
        <taxon>Arthropoda</taxon>
        <taxon>Chelicerata</taxon>
        <taxon>Arachnida</taxon>
        <taxon>Acari</taxon>
        <taxon>Parasitiformes</taxon>
        <taxon>Ixodida</taxon>
        <taxon>Ixodoidea</taxon>
        <taxon>Ixodidae</taxon>
        <taxon>Haemaphysalinae</taxon>
        <taxon>Haemaphysalis</taxon>
    </lineage>
</organism>
<keyword evidence="3" id="KW-0677">Repeat</keyword>
<dbReference type="SUPFAM" id="SSF52058">
    <property type="entry name" value="L domain-like"/>
    <property type="match status" value="1"/>
</dbReference>
<dbReference type="PRINTS" id="PR00019">
    <property type="entry name" value="LEURICHRPT"/>
</dbReference>
<name>A0A9J6G268_HAELO</name>
<sequence length="237" mass="26449">MVATEVPNVVISSLLQEMKLTVVAVAFITFISSVHSGAEQRFICPDWCQCERNSTVVSCRHADETSIPNDLPRSIVDLDVSFNSIEAIPSLDATKLTKLSLCHNHVAALSRGTFSRTNALQTLDVSHNSLTSLAAEDLDGLESLLFLDLSWNELRKLDLYAFHKVPNLRSLKLSGNPLKYVDSSWFKNLDVLEYLELRAIGAYSLAANCFVNAPRLHTIDLSEKRLHRRSQRAGKRP</sequence>
<dbReference type="InterPro" id="IPR050328">
    <property type="entry name" value="Dev_Immune_Receptor"/>
</dbReference>
<comment type="caution">
    <text evidence="4">The sequence shown here is derived from an EMBL/GenBank/DDBJ whole genome shotgun (WGS) entry which is preliminary data.</text>
</comment>
<evidence type="ECO:0000256" key="2">
    <source>
        <dbReference type="ARBA" id="ARBA00022729"/>
    </source>
</evidence>
<dbReference type="InterPro" id="IPR003591">
    <property type="entry name" value="Leu-rich_rpt_typical-subtyp"/>
</dbReference>
<evidence type="ECO:0000256" key="1">
    <source>
        <dbReference type="ARBA" id="ARBA00022614"/>
    </source>
</evidence>
<evidence type="ECO:0000256" key="3">
    <source>
        <dbReference type="ARBA" id="ARBA00022737"/>
    </source>
</evidence>